<protein>
    <recommendedName>
        <fullName evidence="6">2-oxoglutarate reductase</fullName>
        <ecNumber evidence="3">1.1.1.399</ecNumber>
    </recommendedName>
    <alternativeName>
        <fullName evidence="6">2-oxoglutarate reductase</fullName>
    </alternativeName>
</protein>
<evidence type="ECO:0000256" key="1">
    <source>
        <dbReference type="ARBA" id="ARBA00003800"/>
    </source>
</evidence>
<keyword evidence="4 8" id="KW-0560">Oxidoreductase</keyword>
<reference evidence="11" key="1">
    <citation type="submission" date="2015-07" db="EMBL/GenBank/DDBJ databases">
        <title>Draft Genome Sequences of Anaerolinea thermolimosa IMO-1, Bellilinea caldifistulae GOMI-1, Leptolinea tardivitalis YMTK-2, Levilinea saccharolytica KIBI-1,Longilinea arvoryzae KOME-1, Previously Described as Members of the Anaerolineaceae (Chloroflexi).</title>
        <authorList>
            <person name="Sekiguchi Y."/>
            <person name="Ohashi A."/>
            <person name="Matsuura N."/>
            <person name="Tourlousse M.D."/>
        </authorList>
    </citation>
    <scope>NUCLEOTIDE SEQUENCE [LARGE SCALE GENOMIC DNA]</scope>
    <source>
        <strain evidence="11">KOME-1</strain>
    </source>
</reference>
<dbReference type="InterPro" id="IPR029752">
    <property type="entry name" value="D-isomer_DH_CS1"/>
</dbReference>
<dbReference type="Pfam" id="PF00389">
    <property type="entry name" value="2-Hacid_dh"/>
    <property type="match status" value="1"/>
</dbReference>
<evidence type="ECO:0000256" key="6">
    <source>
        <dbReference type="ARBA" id="ARBA00030455"/>
    </source>
</evidence>
<organism evidence="11">
    <name type="scientific">Longilinea arvoryzae</name>
    <dbReference type="NCBI Taxonomy" id="360412"/>
    <lineage>
        <taxon>Bacteria</taxon>
        <taxon>Bacillati</taxon>
        <taxon>Chloroflexota</taxon>
        <taxon>Anaerolineae</taxon>
        <taxon>Anaerolineales</taxon>
        <taxon>Anaerolineaceae</taxon>
        <taxon>Longilinea</taxon>
    </lineage>
</organism>
<evidence type="ECO:0000313" key="12">
    <source>
        <dbReference type="Proteomes" id="UP000055060"/>
    </source>
</evidence>
<dbReference type="SUPFAM" id="SSF51735">
    <property type="entry name" value="NAD(P)-binding Rossmann-fold domains"/>
    <property type="match status" value="1"/>
</dbReference>
<evidence type="ECO:0000256" key="5">
    <source>
        <dbReference type="ARBA" id="ARBA00023027"/>
    </source>
</evidence>
<dbReference type="InterPro" id="IPR036291">
    <property type="entry name" value="NAD(P)-bd_dom_sf"/>
</dbReference>
<dbReference type="PANTHER" id="PTHR42938">
    <property type="entry name" value="FORMATE DEHYDROGENASE 1"/>
    <property type="match status" value="1"/>
</dbReference>
<dbReference type="GO" id="GO:0016616">
    <property type="term" value="F:oxidoreductase activity, acting on the CH-OH group of donors, NAD or NADP as acceptor"/>
    <property type="evidence" value="ECO:0007669"/>
    <property type="project" value="InterPro"/>
</dbReference>
<evidence type="ECO:0000256" key="7">
    <source>
        <dbReference type="ARBA" id="ARBA00048126"/>
    </source>
</evidence>
<dbReference type="AlphaFoldDB" id="A0A0S7BMU0"/>
<feature type="domain" description="D-isomer specific 2-hydroxyacid dehydrogenase catalytic" evidence="9">
    <location>
        <begin position="6"/>
        <end position="312"/>
    </location>
</feature>
<evidence type="ECO:0000256" key="2">
    <source>
        <dbReference type="ARBA" id="ARBA00005854"/>
    </source>
</evidence>
<dbReference type="GO" id="GO:0051287">
    <property type="term" value="F:NAD binding"/>
    <property type="evidence" value="ECO:0007669"/>
    <property type="project" value="InterPro"/>
</dbReference>
<dbReference type="PANTHER" id="PTHR42938:SF9">
    <property type="entry name" value="FORMATE DEHYDROGENASE 1"/>
    <property type="match status" value="1"/>
</dbReference>
<dbReference type="PROSITE" id="PS00065">
    <property type="entry name" value="D_2_HYDROXYACID_DH_1"/>
    <property type="match status" value="1"/>
</dbReference>
<dbReference type="FunFam" id="3.40.50.720:FF:000021">
    <property type="entry name" value="D-3-phosphoglycerate dehydrogenase"/>
    <property type="match status" value="1"/>
</dbReference>
<feature type="domain" description="D-isomer specific 2-hydroxyacid dehydrogenase NAD-binding" evidence="10">
    <location>
        <begin position="107"/>
        <end position="281"/>
    </location>
</feature>
<name>A0A0S7BMU0_9CHLR</name>
<dbReference type="InterPro" id="IPR006140">
    <property type="entry name" value="D-isomer_DH_NAD-bd"/>
</dbReference>
<evidence type="ECO:0000313" key="11">
    <source>
        <dbReference type="EMBL" id="GAP15570.1"/>
    </source>
</evidence>
<comment type="similarity">
    <text evidence="2 8">Belongs to the D-isomer specific 2-hydroxyacid dehydrogenase family.</text>
</comment>
<evidence type="ECO:0000256" key="3">
    <source>
        <dbReference type="ARBA" id="ARBA00013001"/>
    </source>
</evidence>
<dbReference type="EMBL" id="DF967972">
    <property type="protein sequence ID" value="GAP15570.1"/>
    <property type="molecule type" value="Genomic_DNA"/>
</dbReference>
<dbReference type="Proteomes" id="UP000055060">
    <property type="component" value="Unassembled WGS sequence"/>
</dbReference>
<dbReference type="Pfam" id="PF02826">
    <property type="entry name" value="2-Hacid_dh_C"/>
    <property type="match status" value="1"/>
</dbReference>
<dbReference type="STRING" id="360412.LARV_03361"/>
<dbReference type="CDD" id="cd12173">
    <property type="entry name" value="PGDH_4"/>
    <property type="match status" value="1"/>
</dbReference>
<gene>
    <name evidence="11" type="ORF">LARV_03361</name>
</gene>
<evidence type="ECO:0000256" key="4">
    <source>
        <dbReference type="ARBA" id="ARBA00023002"/>
    </source>
</evidence>
<dbReference type="RefSeq" id="WP_075074741.1">
    <property type="nucleotide sequence ID" value="NZ_DF967972.1"/>
</dbReference>
<comment type="catalytic activity">
    <reaction evidence="7">
        <text>(R)-2-hydroxyglutarate + NAD(+) = 2-oxoglutarate + NADH + H(+)</text>
        <dbReference type="Rhea" id="RHEA:49612"/>
        <dbReference type="ChEBI" id="CHEBI:15378"/>
        <dbReference type="ChEBI" id="CHEBI:15801"/>
        <dbReference type="ChEBI" id="CHEBI:16810"/>
        <dbReference type="ChEBI" id="CHEBI:57540"/>
        <dbReference type="ChEBI" id="CHEBI:57945"/>
        <dbReference type="EC" id="1.1.1.399"/>
    </reaction>
</comment>
<dbReference type="OrthoDB" id="9792971at2"/>
<dbReference type="EC" id="1.1.1.399" evidence="3"/>
<proteinExistence type="inferred from homology"/>
<dbReference type="SUPFAM" id="SSF52283">
    <property type="entry name" value="Formate/glycerate dehydrogenase catalytic domain-like"/>
    <property type="match status" value="1"/>
</dbReference>
<evidence type="ECO:0000259" key="10">
    <source>
        <dbReference type="Pfam" id="PF02826"/>
    </source>
</evidence>
<dbReference type="InterPro" id="IPR006139">
    <property type="entry name" value="D-isomer_2_OHA_DH_cat_dom"/>
</dbReference>
<accession>A0A0S7BMU0</accession>
<comment type="function">
    <text evidence="1">Catalyzes the reversible oxidation of 3-phospho-D-glycerate to 3-phosphonooxypyruvate, the first step of the phosphorylated L-serine biosynthesis pathway. Also catalyzes the reversible oxidation of 2-hydroxyglutarate to 2-oxoglutarate.</text>
</comment>
<dbReference type="Gene3D" id="3.40.50.720">
    <property type="entry name" value="NAD(P)-binding Rossmann-like Domain"/>
    <property type="match status" value="2"/>
</dbReference>
<keyword evidence="12" id="KW-1185">Reference proteome</keyword>
<sequence>MSAWKVLLTDGLEENGIAILRASAEVADKKGISADDLLQIVGDYDALIVRGRTKVTPAVFAAAKNLKVVGRAGVGVDNIDLKAAKEAKVTVVNSPLATTVSVAELTMGLMLSVVRDIPRADATMKEGKWLKKEFEGSELYKKTLGVIGFGRIGVAVANRAKAFEMDVLGYDPLIPADEIQKRGGTPATFDELLAKSDIITMHIPLTPDSRGMLNADAFAKMKDGVRIVCAARGGVIDEDALLHALETGKVAAAGLDVFTAEPPGLTALVSHPHVVCTPHVGAQTMEAQGRAAHDIATEVVAALKGETLRWKVA</sequence>
<keyword evidence="5" id="KW-0520">NAD</keyword>
<evidence type="ECO:0000259" key="9">
    <source>
        <dbReference type="Pfam" id="PF00389"/>
    </source>
</evidence>
<evidence type="ECO:0000256" key="8">
    <source>
        <dbReference type="RuleBase" id="RU003719"/>
    </source>
</evidence>